<feature type="transmembrane region" description="Helical" evidence="1">
    <location>
        <begin position="90"/>
        <end position="111"/>
    </location>
</feature>
<keyword evidence="1" id="KW-0472">Membrane</keyword>
<sequence length="373" mass="39659">MLFYLGLSALFVILATLAFLLLGEPSYLAATHLVFSLAVLPLVFAAIAHFVPVLTRSAGAPQGIWLAPLLLQGAGFLVFLHFFGVANTSALNLAAVISLLLALAFAGWLMVRARRCLGKPHPGWRWYLASLAFLVTGLALVLVMHYWPAERQAFRLLHLHLNTLGFIGLTAIGTLQVLLPTVLSGPDTDAAARLRLDLPLAVAGVLLVGLGAAFCLPLSLVGAGFLFYITCRPGLSWLSRYGLPAIIADGASAGLAASLCGFLLLLAFGVAHALGLLEGRNAIPAFMAAFLLPLVSGALSQLLPVWRYPGRRTPVRDRAREVLVKRGAMRALLFICGGVLLAFGHNEGLWLAAGGLLLFLNDLIASFCFPVPK</sequence>
<evidence type="ECO:0000313" key="3">
    <source>
        <dbReference type="Proteomes" id="UP000886602"/>
    </source>
</evidence>
<feature type="transmembrane region" description="Helical" evidence="1">
    <location>
        <begin position="350"/>
        <end position="371"/>
    </location>
</feature>
<keyword evidence="1" id="KW-0812">Transmembrane</keyword>
<protein>
    <submittedName>
        <fullName evidence="2">Uncharacterized protein</fullName>
    </submittedName>
</protein>
<gene>
    <name evidence="2" type="ORF">IPJ48_15725</name>
</gene>
<dbReference type="Proteomes" id="UP000886602">
    <property type="component" value="Unassembled WGS sequence"/>
</dbReference>
<name>A0A9D7F915_9RHOO</name>
<evidence type="ECO:0000256" key="1">
    <source>
        <dbReference type="SAM" id="Phobius"/>
    </source>
</evidence>
<reference evidence="2" key="1">
    <citation type="submission" date="2020-10" db="EMBL/GenBank/DDBJ databases">
        <title>Connecting structure to function with the recovery of over 1000 high-quality activated sludge metagenome-assembled genomes encoding full-length rRNA genes using long-read sequencing.</title>
        <authorList>
            <person name="Singleton C.M."/>
            <person name="Petriglieri F."/>
            <person name="Kristensen J.M."/>
            <person name="Kirkegaard R.H."/>
            <person name="Michaelsen T.Y."/>
            <person name="Andersen M.H."/>
            <person name="Karst S.M."/>
            <person name="Dueholm M.S."/>
            <person name="Nielsen P.H."/>
            <person name="Albertsen M."/>
        </authorList>
    </citation>
    <scope>NUCLEOTIDE SEQUENCE</scope>
    <source>
        <strain evidence="2">EsbW_18-Q3-R4-48_MAXAC.044</strain>
    </source>
</reference>
<dbReference type="EMBL" id="JADJNC010000030">
    <property type="protein sequence ID" value="MBK7424405.1"/>
    <property type="molecule type" value="Genomic_DNA"/>
</dbReference>
<feature type="transmembrane region" description="Helical" evidence="1">
    <location>
        <begin position="282"/>
        <end position="306"/>
    </location>
</feature>
<dbReference type="AlphaFoldDB" id="A0A9D7F915"/>
<feature type="transmembrane region" description="Helical" evidence="1">
    <location>
        <begin position="6"/>
        <end position="23"/>
    </location>
</feature>
<feature type="transmembrane region" description="Helical" evidence="1">
    <location>
        <begin position="126"/>
        <end position="147"/>
    </location>
</feature>
<feature type="transmembrane region" description="Helical" evidence="1">
    <location>
        <begin position="241"/>
        <end position="270"/>
    </location>
</feature>
<feature type="transmembrane region" description="Helical" evidence="1">
    <location>
        <begin position="63"/>
        <end position="83"/>
    </location>
</feature>
<comment type="caution">
    <text evidence="2">The sequence shown here is derived from an EMBL/GenBank/DDBJ whole genome shotgun (WGS) entry which is preliminary data.</text>
</comment>
<accession>A0A9D7F915</accession>
<feature type="transmembrane region" description="Helical" evidence="1">
    <location>
        <begin position="199"/>
        <end position="229"/>
    </location>
</feature>
<keyword evidence="1" id="KW-1133">Transmembrane helix</keyword>
<feature type="transmembrane region" description="Helical" evidence="1">
    <location>
        <begin position="30"/>
        <end position="51"/>
    </location>
</feature>
<organism evidence="2 3">
    <name type="scientific">Candidatus Propionivibrio dominans</name>
    <dbReference type="NCBI Taxonomy" id="2954373"/>
    <lineage>
        <taxon>Bacteria</taxon>
        <taxon>Pseudomonadati</taxon>
        <taxon>Pseudomonadota</taxon>
        <taxon>Betaproteobacteria</taxon>
        <taxon>Rhodocyclales</taxon>
        <taxon>Rhodocyclaceae</taxon>
        <taxon>Propionivibrio</taxon>
    </lineage>
</organism>
<feature type="transmembrane region" description="Helical" evidence="1">
    <location>
        <begin position="159"/>
        <end position="179"/>
    </location>
</feature>
<proteinExistence type="predicted"/>
<feature type="transmembrane region" description="Helical" evidence="1">
    <location>
        <begin position="327"/>
        <end position="344"/>
    </location>
</feature>
<evidence type="ECO:0000313" key="2">
    <source>
        <dbReference type="EMBL" id="MBK7424405.1"/>
    </source>
</evidence>